<dbReference type="OrthoDB" id="424012at2759"/>
<dbReference type="Pfam" id="PF02148">
    <property type="entry name" value="zf-UBP"/>
    <property type="match status" value="1"/>
</dbReference>
<evidence type="ECO:0000313" key="4">
    <source>
        <dbReference type="EMBL" id="CAG8512719.1"/>
    </source>
</evidence>
<dbReference type="Gene3D" id="3.30.40.10">
    <property type="entry name" value="Zinc/RING finger domain, C3HC4 (zinc finger)"/>
    <property type="match status" value="1"/>
</dbReference>
<dbReference type="PROSITE" id="PS50271">
    <property type="entry name" value="ZF_UBP"/>
    <property type="match status" value="1"/>
</dbReference>
<evidence type="ECO:0000256" key="2">
    <source>
        <dbReference type="SAM" id="MobiDB-lite"/>
    </source>
</evidence>
<keyword evidence="1" id="KW-0479">Metal-binding</keyword>
<evidence type="ECO:0000256" key="1">
    <source>
        <dbReference type="PROSITE-ProRule" id="PRU00502"/>
    </source>
</evidence>
<keyword evidence="1" id="KW-0862">Zinc</keyword>
<keyword evidence="1" id="KW-0863">Zinc-finger</keyword>
<dbReference type="SUPFAM" id="SSF57850">
    <property type="entry name" value="RING/U-box"/>
    <property type="match status" value="1"/>
</dbReference>
<protein>
    <submittedName>
        <fullName evidence="4">11134_t:CDS:1</fullName>
    </submittedName>
</protein>
<dbReference type="InterPro" id="IPR001607">
    <property type="entry name" value="Znf_UBP"/>
</dbReference>
<name>A0A9N9F6E4_9GLOM</name>
<dbReference type="InterPro" id="IPR013083">
    <property type="entry name" value="Znf_RING/FYVE/PHD"/>
</dbReference>
<sequence>MENTENTENTNEPREIFSITPKTDCPHIKSEFVEIWAQKPVDVKKSCEICNESNENWRCIECAKVLCSRYVNAHMTEHYTKTNHSLAISFFDLSTWCYSCDSYVTSKILSPILKDVYMSKFGTLPPNSDKDSDNNGEGSSFTRS</sequence>
<dbReference type="PANTHER" id="PTHR47665">
    <property type="entry name" value="HISTONE DEACETYLASE-LIKE PROTEIN"/>
    <property type="match status" value="1"/>
</dbReference>
<reference evidence="4" key="1">
    <citation type="submission" date="2021-06" db="EMBL/GenBank/DDBJ databases">
        <authorList>
            <person name="Kallberg Y."/>
            <person name="Tangrot J."/>
            <person name="Rosling A."/>
        </authorList>
    </citation>
    <scope>NUCLEOTIDE SEQUENCE</scope>
    <source>
        <strain evidence="4">AZ414A</strain>
    </source>
</reference>
<feature type="domain" description="UBP-type" evidence="3">
    <location>
        <begin position="23"/>
        <end position="123"/>
    </location>
</feature>
<dbReference type="Proteomes" id="UP000789706">
    <property type="component" value="Unassembled WGS sequence"/>
</dbReference>
<keyword evidence="5" id="KW-1185">Reference proteome</keyword>
<dbReference type="EMBL" id="CAJVPK010000454">
    <property type="protein sequence ID" value="CAG8512719.1"/>
    <property type="molecule type" value="Genomic_DNA"/>
</dbReference>
<dbReference type="GO" id="GO:0008270">
    <property type="term" value="F:zinc ion binding"/>
    <property type="evidence" value="ECO:0007669"/>
    <property type="project" value="UniProtKB-KW"/>
</dbReference>
<gene>
    <name evidence="4" type="ORF">DEBURN_LOCUS5259</name>
</gene>
<evidence type="ECO:0000259" key="3">
    <source>
        <dbReference type="PROSITE" id="PS50271"/>
    </source>
</evidence>
<feature type="compositionally biased region" description="Polar residues" evidence="2">
    <location>
        <begin position="135"/>
        <end position="144"/>
    </location>
</feature>
<dbReference type="PANTHER" id="PTHR47665:SF1">
    <property type="entry name" value="HISTONE DEACETYLASE-LIKE PROTEIN"/>
    <property type="match status" value="1"/>
</dbReference>
<proteinExistence type="predicted"/>
<dbReference type="AlphaFoldDB" id="A0A9N9F6E4"/>
<accession>A0A9N9F6E4</accession>
<feature type="region of interest" description="Disordered" evidence="2">
    <location>
        <begin position="125"/>
        <end position="144"/>
    </location>
</feature>
<dbReference type="SMART" id="SM00290">
    <property type="entry name" value="ZnF_UBP"/>
    <property type="match status" value="1"/>
</dbReference>
<comment type="caution">
    <text evidence="4">The sequence shown here is derived from an EMBL/GenBank/DDBJ whole genome shotgun (WGS) entry which is preliminary data.</text>
</comment>
<organism evidence="4 5">
    <name type="scientific">Diversispora eburnea</name>
    <dbReference type="NCBI Taxonomy" id="1213867"/>
    <lineage>
        <taxon>Eukaryota</taxon>
        <taxon>Fungi</taxon>
        <taxon>Fungi incertae sedis</taxon>
        <taxon>Mucoromycota</taxon>
        <taxon>Glomeromycotina</taxon>
        <taxon>Glomeromycetes</taxon>
        <taxon>Diversisporales</taxon>
        <taxon>Diversisporaceae</taxon>
        <taxon>Diversispora</taxon>
    </lineage>
</organism>
<evidence type="ECO:0000313" key="5">
    <source>
        <dbReference type="Proteomes" id="UP000789706"/>
    </source>
</evidence>